<name>A0A1F5ZYS8_9BACT</name>
<evidence type="ECO:0008006" key="3">
    <source>
        <dbReference type="Google" id="ProtNLM"/>
    </source>
</evidence>
<dbReference type="STRING" id="1798383.A3D78_06315"/>
<gene>
    <name evidence="1" type="ORF">A3D78_06315</name>
</gene>
<comment type="caution">
    <text evidence="1">The sequence shown here is derived from an EMBL/GenBank/DDBJ whole genome shotgun (WGS) entry which is preliminary data.</text>
</comment>
<dbReference type="Pfam" id="PF12441">
    <property type="entry name" value="CopG_antitoxin"/>
    <property type="match status" value="1"/>
</dbReference>
<accession>A0A1F5ZYS8</accession>
<dbReference type="Proteomes" id="UP000176253">
    <property type="component" value="Unassembled WGS sequence"/>
</dbReference>
<dbReference type="EMBL" id="MFJM01000041">
    <property type="protein sequence ID" value="OGG17322.1"/>
    <property type="molecule type" value="Genomic_DNA"/>
</dbReference>
<proteinExistence type="predicted"/>
<dbReference type="InterPro" id="IPR022148">
    <property type="entry name" value="CopG_antitoxin"/>
</dbReference>
<evidence type="ECO:0000313" key="2">
    <source>
        <dbReference type="Proteomes" id="UP000176253"/>
    </source>
</evidence>
<reference evidence="1 2" key="1">
    <citation type="journal article" date="2016" name="Nat. Commun.">
        <title>Thousands of microbial genomes shed light on interconnected biogeochemical processes in an aquifer system.</title>
        <authorList>
            <person name="Anantharaman K."/>
            <person name="Brown C.T."/>
            <person name="Hug L.A."/>
            <person name="Sharon I."/>
            <person name="Castelle C.J."/>
            <person name="Probst A.J."/>
            <person name="Thomas B.C."/>
            <person name="Singh A."/>
            <person name="Wilkins M.J."/>
            <person name="Karaoz U."/>
            <person name="Brodie E.L."/>
            <person name="Williams K.H."/>
            <person name="Hubbard S.S."/>
            <person name="Banfield J.F."/>
        </authorList>
    </citation>
    <scope>NUCLEOTIDE SEQUENCE [LARGE SCALE GENOMIC DNA]</scope>
</reference>
<protein>
    <recommendedName>
        <fullName evidence="3">Antitoxin</fullName>
    </recommendedName>
</protein>
<evidence type="ECO:0000313" key="1">
    <source>
        <dbReference type="EMBL" id="OGG17322.1"/>
    </source>
</evidence>
<sequence length="85" mass="9971">MKYFELTKEEEILKAIETGKYVRVKNFEKERKRAMAIARNTLNKTKNINIRLSERTLARLKAKAIEDGIPYQTLASSILHRYVSK</sequence>
<dbReference type="AlphaFoldDB" id="A0A1F5ZYS8"/>
<organism evidence="1 2">
    <name type="scientific">Candidatus Gottesmanbacteria bacterium RIFCSPHIGHO2_02_FULL_39_14</name>
    <dbReference type="NCBI Taxonomy" id="1798383"/>
    <lineage>
        <taxon>Bacteria</taxon>
        <taxon>Candidatus Gottesmaniibacteriota</taxon>
    </lineage>
</organism>